<dbReference type="GO" id="GO:0003755">
    <property type="term" value="F:peptidyl-prolyl cis-trans isomerase activity"/>
    <property type="evidence" value="ECO:0007669"/>
    <property type="project" value="UniProtKB-KW"/>
</dbReference>
<accession>A0A9E2S7M7</accession>
<dbReference type="PANTHER" id="PTHR47245">
    <property type="entry name" value="PEPTIDYLPROLYL ISOMERASE"/>
    <property type="match status" value="1"/>
</dbReference>
<evidence type="ECO:0000259" key="3">
    <source>
        <dbReference type="PROSITE" id="PS50198"/>
    </source>
</evidence>
<keyword evidence="1" id="KW-0697">Rotamase</keyword>
<dbReference type="AlphaFoldDB" id="A0A9E2S7M7"/>
<protein>
    <submittedName>
        <fullName evidence="4">Peptidylprolyl isomerase</fullName>
        <ecNumber evidence="4">5.2.1.8</ecNumber>
    </submittedName>
</protein>
<keyword evidence="1 4" id="KW-0413">Isomerase</keyword>
<evidence type="ECO:0000256" key="1">
    <source>
        <dbReference type="PROSITE-ProRule" id="PRU00278"/>
    </source>
</evidence>
<sequence length="644" mass="73350">MKVTPGSLIVALSLMVVQNSFGQALFTYGKYPVTKNEFVTAFNKNNVAGTRDEKAFRNYLELYTRYKLKVQAAYDQKLDTLSSQKAELDNFRTQVAGNYLVDDEAIQALVDQAFDRSQKDIHLAHIFIRFNSPTDTADAYKLATTAYKELQSGKDFGTVATTYSNDPDVAANKGDAGYITVFTLPYNLEDLAYSLKPGSFSKPLKGKQGYHIFKNLGERKAVGEISVAQILLTTPVRPTSEQLSKQQFTIDSIYAAAAMGASFDSLALQYSNDNQSYKVGGQLPEFGVGRYDPFFEEKAFSLSRNGEITKPFVTSYGYHILKRISVHPVSATKTPAYMAELKQRVSTDTRMQVASKSMMQKILVRIGYKRAPVNKAHLWAYADSVLRGSNPPQYADLNSKTVLFSFDKRKYTLNDWKNYLQAIRNVPELVSGKSKEELLQTYVDASAEQYYRSNLERYNNAFAHQLEEFKNGNLLFECMQRNVWTKANDDTAGLRKYYNNNYNRYWWQPGADAVFFSSNDEKSISELYKKVDADKGNWRSIAKEYENIVQADSGRFEYNQFPISGADKLGEDFVTAPIKNASDNSYTFLYLIKKHGTKEHRNFEDARGFALNDYQNYLEEEWIISLKKKYPVKVNEAVLQSLWK</sequence>
<feature type="domain" description="PpiC" evidence="3">
    <location>
        <begin position="222"/>
        <end position="325"/>
    </location>
</feature>
<name>A0A9E2S7M7_9BACT</name>
<feature type="signal peptide" evidence="2">
    <location>
        <begin position="1"/>
        <end position="22"/>
    </location>
</feature>
<organism evidence="4 5">
    <name type="scientific">Pinibacter aurantiacus</name>
    <dbReference type="NCBI Taxonomy" id="2851599"/>
    <lineage>
        <taxon>Bacteria</taxon>
        <taxon>Pseudomonadati</taxon>
        <taxon>Bacteroidota</taxon>
        <taxon>Chitinophagia</taxon>
        <taxon>Chitinophagales</taxon>
        <taxon>Chitinophagaceae</taxon>
        <taxon>Pinibacter</taxon>
    </lineage>
</organism>
<dbReference type="InterPro" id="IPR000297">
    <property type="entry name" value="PPIase_PpiC"/>
</dbReference>
<keyword evidence="5" id="KW-1185">Reference proteome</keyword>
<feature type="domain" description="PpiC" evidence="3">
    <location>
        <begin position="118"/>
        <end position="217"/>
    </location>
</feature>
<dbReference type="PROSITE" id="PS50198">
    <property type="entry name" value="PPIC_PPIASE_2"/>
    <property type="match status" value="2"/>
</dbReference>
<dbReference type="EC" id="5.2.1.8" evidence="4"/>
<comment type="caution">
    <text evidence="4">The sequence shown here is derived from an EMBL/GenBank/DDBJ whole genome shotgun (WGS) entry which is preliminary data.</text>
</comment>
<dbReference type="Pfam" id="PF00639">
    <property type="entry name" value="Rotamase"/>
    <property type="match status" value="2"/>
</dbReference>
<evidence type="ECO:0000313" key="5">
    <source>
        <dbReference type="Proteomes" id="UP000812270"/>
    </source>
</evidence>
<evidence type="ECO:0000256" key="2">
    <source>
        <dbReference type="SAM" id="SignalP"/>
    </source>
</evidence>
<dbReference type="InterPro" id="IPR050245">
    <property type="entry name" value="PrsA_foldase"/>
</dbReference>
<keyword evidence="2" id="KW-0732">Signal</keyword>
<evidence type="ECO:0000313" key="4">
    <source>
        <dbReference type="EMBL" id="MBV4356458.1"/>
    </source>
</evidence>
<feature type="chain" id="PRO_5039286902" evidence="2">
    <location>
        <begin position="23"/>
        <end position="644"/>
    </location>
</feature>
<reference evidence="4" key="1">
    <citation type="submission" date="2021-06" db="EMBL/GenBank/DDBJ databases">
        <authorList>
            <person name="Huq M.A."/>
        </authorList>
    </citation>
    <scope>NUCLEOTIDE SEQUENCE</scope>
    <source>
        <strain evidence="4">MAH-26</strain>
    </source>
</reference>
<dbReference type="RefSeq" id="WP_217790078.1">
    <property type="nucleotide sequence ID" value="NZ_JAHSPG010000002.1"/>
</dbReference>
<proteinExistence type="predicted"/>
<dbReference type="EMBL" id="JAHSPG010000002">
    <property type="protein sequence ID" value="MBV4356458.1"/>
    <property type="molecule type" value="Genomic_DNA"/>
</dbReference>
<gene>
    <name evidence="4" type="ORF">KTO63_04805</name>
</gene>
<dbReference type="Proteomes" id="UP000812270">
    <property type="component" value="Unassembled WGS sequence"/>
</dbReference>
<dbReference type="PANTHER" id="PTHR47245:SF2">
    <property type="entry name" value="PEPTIDYL-PROLYL CIS-TRANS ISOMERASE HP_0175-RELATED"/>
    <property type="match status" value="1"/>
</dbReference>